<sequence length="318" mass="35950">MDKLLSNAIDSIEVGMEDFQNGSERRLVSAVRNVYAGLLLLAKAVLWENSPNKDGSLIYYTKNKSDGTVMVKTGKTIDVKTIQERFTNLGFNPDWAPLDTIQGYRNDIEHFYSTVRPAVVQEQLGRALPLIQTLMGEYLEADPKDHFSPECWKALLESKDFFDAMQKTCIDTFADIEWESDEVPFPKTHLRCMSKDCGSYLIAQQWPDQTEHLHMELICRECGSTPDVEDVLEAALKESTAADAYIAAKNGERPPLARCPSCFRDTFLPDIGKCMICDFQLQDRCEVCGADMDIDDYNPDFEGMCASCAHSLQKAWYD</sequence>
<accession>A0ABV2H6D5</accession>
<keyword evidence="2" id="KW-1185">Reference proteome</keyword>
<reference evidence="1 2" key="1">
    <citation type="submission" date="2024-06" db="EMBL/GenBank/DDBJ databases">
        <title>Genomic Encyclopedia of Type Strains, Phase IV (KMG-IV): sequencing the most valuable type-strain genomes for metagenomic binning, comparative biology and taxonomic classification.</title>
        <authorList>
            <person name="Goeker M."/>
        </authorList>
    </citation>
    <scope>NUCLEOTIDE SEQUENCE [LARGE SCALE GENOMIC DNA]</scope>
    <source>
        <strain evidence="1 2">DSM 105042</strain>
    </source>
</reference>
<evidence type="ECO:0000313" key="1">
    <source>
        <dbReference type="EMBL" id="MET3586109.1"/>
    </source>
</evidence>
<dbReference type="EMBL" id="JBEPLJ010000007">
    <property type="protein sequence ID" value="MET3586109.1"/>
    <property type="molecule type" value="Genomic_DNA"/>
</dbReference>
<organism evidence="1 2">
    <name type="scientific">Pseudorhizobium tarimense</name>
    <dbReference type="NCBI Taxonomy" id="1079109"/>
    <lineage>
        <taxon>Bacteria</taxon>
        <taxon>Pseudomonadati</taxon>
        <taxon>Pseudomonadota</taxon>
        <taxon>Alphaproteobacteria</taxon>
        <taxon>Hyphomicrobiales</taxon>
        <taxon>Rhizobiaceae</taxon>
        <taxon>Rhizobium/Agrobacterium group</taxon>
        <taxon>Pseudorhizobium</taxon>
    </lineage>
</organism>
<evidence type="ECO:0000313" key="2">
    <source>
        <dbReference type="Proteomes" id="UP001549031"/>
    </source>
</evidence>
<name>A0ABV2H6D5_9HYPH</name>
<dbReference type="RefSeq" id="WP_247243802.1">
    <property type="nucleotide sequence ID" value="NZ_JALJRA010000007.1"/>
</dbReference>
<comment type="caution">
    <text evidence="1">The sequence shown here is derived from an EMBL/GenBank/DDBJ whole genome shotgun (WGS) entry which is preliminary data.</text>
</comment>
<dbReference type="Proteomes" id="UP001549031">
    <property type="component" value="Unassembled WGS sequence"/>
</dbReference>
<proteinExistence type="predicted"/>
<protein>
    <submittedName>
        <fullName evidence="1">Uncharacterized protein</fullName>
    </submittedName>
</protein>
<gene>
    <name evidence="1" type="ORF">ABID21_002224</name>
</gene>